<evidence type="ECO:0000313" key="2">
    <source>
        <dbReference type="Proteomes" id="UP001056120"/>
    </source>
</evidence>
<evidence type="ECO:0000313" key="1">
    <source>
        <dbReference type="EMBL" id="KAI3829073.1"/>
    </source>
</evidence>
<dbReference type="EMBL" id="CM042018">
    <property type="protein sequence ID" value="KAI3829073.1"/>
    <property type="molecule type" value="Genomic_DNA"/>
</dbReference>
<dbReference type="Proteomes" id="UP001056120">
    <property type="component" value="Linkage Group LG01"/>
</dbReference>
<comment type="caution">
    <text evidence="1">The sequence shown here is derived from an EMBL/GenBank/DDBJ whole genome shotgun (WGS) entry which is preliminary data.</text>
</comment>
<gene>
    <name evidence="1" type="ORF">L1987_03187</name>
</gene>
<accession>A0ACB9KA24</accession>
<organism evidence="1 2">
    <name type="scientific">Smallanthus sonchifolius</name>
    <dbReference type="NCBI Taxonomy" id="185202"/>
    <lineage>
        <taxon>Eukaryota</taxon>
        <taxon>Viridiplantae</taxon>
        <taxon>Streptophyta</taxon>
        <taxon>Embryophyta</taxon>
        <taxon>Tracheophyta</taxon>
        <taxon>Spermatophyta</taxon>
        <taxon>Magnoliopsida</taxon>
        <taxon>eudicotyledons</taxon>
        <taxon>Gunneridae</taxon>
        <taxon>Pentapetalae</taxon>
        <taxon>asterids</taxon>
        <taxon>campanulids</taxon>
        <taxon>Asterales</taxon>
        <taxon>Asteraceae</taxon>
        <taxon>Asteroideae</taxon>
        <taxon>Heliantheae alliance</taxon>
        <taxon>Millerieae</taxon>
        <taxon>Smallanthus</taxon>
    </lineage>
</organism>
<sequence length="145" mass="16311">MQAILHNKDLSRLCFTWGPSLFSLVMTSPHIALSDGLLRVVVQHDDKTSQLSNRQWQWRRLDDSFANRQTHFNFAGCLCRLSRQGTEASTMGMAMASDFAMGNVNVCHIVQALNKPSDKVICGETIANDNGEVSHVEHNRERLLL</sequence>
<protein>
    <submittedName>
        <fullName evidence="1">Uncharacterized protein</fullName>
    </submittedName>
</protein>
<name>A0ACB9KA24_9ASTR</name>
<keyword evidence="2" id="KW-1185">Reference proteome</keyword>
<reference evidence="2" key="1">
    <citation type="journal article" date="2022" name="Mol. Ecol. Resour.">
        <title>The genomes of chicory, endive, great burdock and yacon provide insights into Asteraceae palaeo-polyploidization history and plant inulin production.</title>
        <authorList>
            <person name="Fan W."/>
            <person name="Wang S."/>
            <person name="Wang H."/>
            <person name="Wang A."/>
            <person name="Jiang F."/>
            <person name="Liu H."/>
            <person name="Zhao H."/>
            <person name="Xu D."/>
            <person name="Zhang Y."/>
        </authorList>
    </citation>
    <scope>NUCLEOTIDE SEQUENCE [LARGE SCALE GENOMIC DNA]</scope>
    <source>
        <strain evidence="2">cv. Yunnan</strain>
    </source>
</reference>
<proteinExistence type="predicted"/>
<reference evidence="1 2" key="2">
    <citation type="journal article" date="2022" name="Mol. Ecol. Resour.">
        <title>The genomes of chicory, endive, great burdock and yacon provide insights into Asteraceae paleo-polyploidization history and plant inulin production.</title>
        <authorList>
            <person name="Fan W."/>
            <person name="Wang S."/>
            <person name="Wang H."/>
            <person name="Wang A."/>
            <person name="Jiang F."/>
            <person name="Liu H."/>
            <person name="Zhao H."/>
            <person name="Xu D."/>
            <person name="Zhang Y."/>
        </authorList>
    </citation>
    <scope>NUCLEOTIDE SEQUENCE [LARGE SCALE GENOMIC DNA]</scope>
    <source>
        <strain evidence="2">cv. Yunnan</strain>
        <tissue evidence="1">Leaves</tissue>
    </source>
</reference>